<keyword evidence="4" id="KW-1003">Cell membrane</keyword>
<dbReference type="Proteomes" id="UP000625735">
    <property type="component" value="Unassembled WGS sequence"/>
</dbReference>
<keyword evidence="6 8" id="KW-1133">Transmembrane helix</keyword>
<comment type="caution">
    <text evidence="9">The sequence shown here is derived from an EMBL/GenBank/DDBJ whole genome shotgun (WGS) entry which is preliminary data.</text>
</comment>
<feature type="transmembrane region" description="Helical" evidence="8">
    <location>
        <begin position="126"/>
        <end position="150"/>
    </location>
</feature>
<dbReference type="InterPro" id="IPR002549">
    <property type="entry name" value="AI-2E-like"/>
</dbReference>
<accession>A0A916Y0E1</accession>
<evidence type="ECO:0000256" key="4">
    <source>
        <dbReference type="ARBA" id="ARBA00022475"/>
    </source>
</evidence>
<reference evidence="9" key="2">
    <citation type="submission" date="2020-09" db="EMBL/GenBank/DDBJ databases">
        <authorList>
            <person name="Sun Q."/>
            <person name="Zhou Y."/>
        </authorList>
    </citation>
    <scope>NUCLEOTIDE SEQUENCE</scope>
    <source>
        <strain evidence="9">CGMCC 1.12506</strain>
    </source>
</reference>
<keyword evidence="3" id="KW-0813">Transport</keyword>
<evidence type="ECO:0000256" key="6">
    <source>
        <dbReference type="ARBA" id="ARBA00022989"/>
    </source>
</evidence>
<evidence type="ECO:0000256" key="3">
    <source>
        <dbReference type="ARBA" id="ARBA00022448"/>
    </source>
</evidence>
<dbReference type="EMBL" id="BMFG01000004">
    <property type="protein sequence ID" value="GGD24817.1"/>
    <property type="molecule type" value="Genomic_DNA"/>
</dbReference>
<keyword evidence="10" id="KW-1185">Reference proteome</keyword>
<dbReference type="AlphaFoldDB" id="A0A916Y0E1"/>
<evidence type="ECO:0000256" key="8">
    <source>
        <dbReference type="SAM" id="Phobius"/>
    </source>
</evidence>
<protein>
    <submittedName>
        <fullName evidence="9">AI-2E family transporter</fullName>
    </submittedName>
</protein>
<proteinExistence type="inferred from homology"/>
<gene>
    <name evidence="9" type="ORF">GCM10011343_13740</name>
</gene>
<name>A0A916Y0E1_9FLAO</name>
<sequence length="280" mass="31446">MIVPLITEQARNLSLLNTQEIQSKATLIFIDLQNYFNQQDSFISDQLKDINLSSYVDFNFLTGIFNNFISMISGFLMGLATVLFISFFFLKDKVSFIAGFKSIIPESHETETLNSLKKIYDLLSRYFSGLLLQLFIVFVLYYIVLLIFGISNAFVIAFFCAILNIIPYIGPLIGSVLAATLTMISNIGSDFQTEILPKTIYVLIGFVIVQLIDNNLNQPLIFSKSTKSHPLEIFLVILISGFISGIVGMIVAVPVYTILKVIAKEFFPQNSIVKAITRKL</sequence>
<dbReference type="GO" id="GO:0055085">
    <property type="term" value="P:transmembrane transport"/>
    <property type="evidence" value="ECO:0007669"/>
    <property type="project" value="TreeGrafter"/>
</dbReference>
<evidence type="ECO:0000313" key="10">
    <source>
        <dbReference type="Proteomes" id="UP000625735"/>
    </source>
</evidence>
<evidence type="ECO:0000256" key="1">
    <source>
        <dbReference type="ARBA" id="ARBA00004651"/>
    </source>
</evidence>
<dbReference type="PANTHER" id="PTHR21716:SF53">
    <property type="entry name" value="PERMEASE PERM-RELATED"/>
    <property type="match status" value="1"/>
</dbReference>
<keyword evidence="5 8" id="KW-0812">Transmembrane</keyword>
<evidence type="ECO:0000313" key="9">
    <source>
        <dbReference type="EMBL" id="GGD24817.1"/>
    </source>
</evidence>
<organism evidence="9 10">
    <name type="scientific">Flavobacterium orientale</name>
    <dbReference type="NCBI Taxonomy" id="1756020"/>
    <lineage>
        <taxon>Bacteria</taxon>
        <taxon>Pseudomonadati</taxon>
        <taxon>Bacteroidota</taxon>
        <taxon>Flavobacteriia</taxon>
        <taxon>Flavobacteriales</taxon>
        <taxon>Flavobacteriaceae</taxon>
        <taxon>Flavobacterium</taxon>
    </lineage>
</organism>
<dbReference type="Pfam" id="PF01594">
    <property type="entry name" value="AI-2E_transport"/>
    <property type="match status" value="1"/>
</dbReference>
<comment type="subcellular location">
    <subcellularLocation>
        <location evidence="1">Cell membrane</location>
        <topology evidence="1">Multi-pass membrane protein</topology>
    </subcellularLocation>
</comment>
<feature type="transmembrane region" description="Helical" evidence="8">
    <location>
        <begin position="156"/>
        <end position="183"/>
    </location>
</feature>
<feature type="transmembrane region" description="Helical" evidence="8">
    <location>
        <begin position="233"/>
        <end position="259"/>
    </location>
</feature>
<evidence type="ECO:0000256" key="2">
    <source>
        <dbReference type="ARBA" id="ARBA00009773"/>
    </source>
</evidence>
<comment type="similarity">
    <text evidence="2">Belongs to the autoinducer-2 exporter (AI-2E) (TC 2.A.86) family.</text>
</comment>
<dbReference type="GO" id="GO:0005886">
    <property type="term" value="C:plasma membrane"/>
    <property type="evidence" value="ECO:0007669"/>
    <property type="project" value="UniProtKB-SubCell"/>
</dbReference>
<reference evidence="9" key="1">
    <citation type="journal article" date="2014" name="Int. J. Syst. Evol. Microbiol.">
        <title>Complete genome sequence of Corynebacterium casei LMG S-19264T (=DSM 44701T), isolated from a smear-ripened cheese.</title>
        <authorList>
            <consortium name="US DOE Joint Genome Institute (JGI-PGF)"/>
            <person name="Walter F."/>
            <person name="Albersmeier A."/>
            <person name="Kalinowski J."/>
            <person name="Ruckert C."/>
        </authorList>
    </citation>
    <scope>NUCLEOTIDE SEQUENCE</scope>
    <source>
        <strain evidence="9">CGMCC 1.12506</strain>
    </source>
</reference>
<feature type="transmembrane region" description="Helical" evidence="8">
    <location>
        <begin position="68"/>
        <end position="90"/>
    </location>
</feature>
<dbReference type="PANTHER" id="PTHR21716">
    <property type="entry name" value="TRANSMEMBRANE PROTEIN"/>
    <property type="match status" value="1"/>
</dbReference>
<evidence type="ECO:0000256" key="7">
    <source>
        <dbReference type="ARBA" id="ARBA00023136"/>
    </source>
</evidence>
<keyword evidence="7 8" id="KW-0472">Membrane</keyword>
<feature type="transmembrane region" description="Helical" evidence="8">
    <location>
        <begin position="195"/>
        <end position="213"/>
    </location>
</feature>
<evidence type="ECO:0000256" key="5">
    <source>
        <dbReference type="ARBA" id="ARBA00022692"/>
    </source>
</evidence>